<comment type="subcellular location">
    <subcellularLocation>
        <location evidence="1">Nucleus</location>
    </subcellularLocation>
</comment>
<accession>C1DZ46</accession>
<dbReference type="InParanoid" id="C1DZ46"/>
<dbReference type="PROSITE" id="PS51192">
    <property type="entry name" value="HELICASE_ATP_BIND_1"/>
    <property type="match status" value="1"/>
</dbReference>
<dbReference type="SMART" id="SM00490">
    <property type="entry name" value="HELICc"/>
    <property type="match status" value="1"/>
</dbReference>
<dbReference type="Pfam" id="PF21408">
    <property type="entry name" value="MTR4-like_stalk"/>
    <property type="match status" value="1"/>
</dbReference>
<dbReference type="STRING" id="296587.C1DZ46"/>
<dbReference type="InterPro" id="IPR014001">
    <property type="entry name" value="Helicase_ATP-bd"/>
</dbReference>
<dbReference type="FunFam" id="3.40.50.300:FF:000141">
    <property type="entry name" value="ATP-dependent RNA helicase DOB1"/>
    <property type="match status" value="1"/>
</dbReference>
<dbReference type="Pfam" id="PF13234">
    <property type="entry name" value="MTR4_beta-barrel"/>
    <property type="match status" value="1"/>
</dbReference>
<organism evidence="10 11">
    <name type="scientific">Micromonas commoda (strain RCC299 / NOUM17 / CCMP2709)</name>
    <name type="common">Picoplanktonic green alga</name>
    <dbReference type="NCBI Taxonomy" id="296587"/>
    <lineage>
        <taxon>Eukaryota</taxon>
        <taxon>Viridiplantae</taxon>
        <taxon>Chlorophyta</taxon>
        <taxon>Mamiellophyceae</taxon>
        <taxon>Mamiellales</taxon>
        <taxon>Mamiellaceae</taxon>
        <taxon>Micromonas</taxon>
    </lineage>
</organism>
<dbReference type="GO" id="GO:0005524">
    <property type="term" value="F:ATP binding"/>
    <property type="evidence" value="ECO:0007669"/>
    <property type="project" value="UniProtKB-KW"/>
</dbReference>
<dbReference type="InterPro" id="IPR012961">
    <property type="entry name" value="Ski2/MTR4_C"/>
</dbReference>
<keyword evidence="2" id="KW-0547">Nucleotide-binding</keyword>
<dbReference type="FunFam" id="3.40.50.300:FF:000083">
    <property type="entry name" value="ATP-dependent RNA helicase DOB1"/>
    <property type="match status" value="1"/>
</dbReference>
<dbReference type="Pfam" id="PF08148">
    <property type="entry name" value="DSHCT"/>
    <property type="match status" value="1"/>
</dbReference>
<feature type="domain" description="Helicase ATP-binding" evidence="8">
    <location>
        <begin position="138"/>
        <end position="294"/>
    </location>
</feature>
<dbReference type="InterPro" id="IPR001650">
    <property type="entry name" value="Helicase_C-like"/>
</dbReference>
<evidence type="ECO:0000256" key="5">
    <source>
        <dbReference type="ARBA" id="ARBA00022840"/>
    </source>
</evidence>
<dbReference type="GO" id="GO:0003723">
    <property type="term" value="F:RNA binding"/>
    <property type="evidence" value="ECO:0007669"/>
    <property type="project" value="InterPro"/>
</dbReference>
<evidence type="ECO:0000256" key="7">
    <source>
        <dbReference type="ARBA" id="ARBA00061045"/>
    </source>
</evidence>
<dbReference type="SUPFAM" id="SSF52540">
    <property type="entry name" value="P-loop containing nucleoside triphosphate hydrolases"/>
    <property type="match status" value="1"/>
</dbReference>
<dbReference type="GO" id="GO:0016787">
    <property type="term" value="F:hydrolase activity"/>
    <property type="evidence" value="ECO:0007669"/>
    <property type="project" value="UniProtKB-KW"/>
</dbReference>
<dbReference type="OMA" id="IMLKNYN"/>
<dbReference type="Pfam" id="PF00271">
    <property type="entry name" value="Helicase_C"/>
    <property type="match status" value="1"/>
</dbReference>
<evidence type="ECO:0000256" key="6">
    <source>
        <dbReference type="ARBA" id="ARBA00023242"/>
    </source>
</evidence>
<dbReference type="GO" id="GO:0000460">
    <property type="term" value="P:maturation of 5.8S rRNA"/>
    <property type="evidence" value="ECO:0007669"/>
    <property type="project" value="TreeGrafter"/>
</dbReference>
<dbReference type="EMBL" id="CP001323">
    <property type="protein sequence ID" value="ACO61544.1"/>
    <property type="molecule type" value="Genomic_DNA"/>
</dbReference>
<evidence type="ECO:0000256" key="4">
    <source>
        <dbReference type="ARBA" id="ARBA00022806"/>
    </source>
</evidence>
<keyword evidence="11" id="KW-1185">Reference proteome</keyword>
<proteinExistence type="inferred from homology"/>
<dbReference type="Gene3D" id="1.10.3380.30">
    <property type="match status" value="1"/>
</dbReference>
<evidence type="ECO:0000259" key="9">
    <source>
        <dbReference type="PROSITE" id="PS51194"/>
    </source>
</evidence>
<evidence type="ECO:0000256" key="2">
    <source>
        <dbReference type="ARBA" id="ARBA00022741"/>
    </source>
</evidence>
<protein>
    <submittedName>
        <fullName evidence="10">Uncharacterized protein</fullName>
    </submittedName>
</protein>
<dbReference type="InterPro" id="IPR016438">
    <property type="entry name" value="SKI2-like"/>
</dbReference>
<dbReference type="KEGG" id="mis:MICPUN_78446"/>
<dbReference type="GO" id="GO:0005634">
    <property type="term" value="C:nucleus"/>
    <property type="evidence" value="ECO:0007669"/>
    <property type="project" value="UniProtKB-SubCell"/>
</dbReference>
<dbReference type="Proteomes" id="UP000002009">
    <property type="component" value="Chromosome 2"/>
</dbReference>
<dbReference type="InterPro" id="IPR011545">
    <property type="entry name" value="DEAD/DEAH_box_helicase_dom"/>
</dbReference>
<dbReference type="FunCoup" id="C1DZ46">
    <property type="interactions" value="1894"/>
</dbReference>
<evidence type="ECO:0000313" key="11">
    <source>
        <dbReference type="Proteomes" id="UP000002009"/>
    </source>
</evidence>
<dbReference type="PANTHER" id="PTHR12131:SF25">
    <property type="entry name" value="DEXH-BOX ATP-DEPENDENT RNA HELICASE DEXH9"/>
    <property type="match status" value="1"/>
</dbReference>
<dbReference type="InterPro" id="IPR025696">
    <property type="entry name" value="Beta-barrel_MTR4"/>
</dbReference>
<dbReference type="PROSITE" id="PS51194">
    <property type="entry name" value="HELICASE_CTER"/>
    <property type="match status" value="1"/>
</dbReference>
<dbReference type="AlphaFoldDB" id="C1DZ46"/>
<dbReference type="InterPro" id="IPR050699">
    <property type="entry name" value="RNA-DNA_Helicase"/>
</dbReference>
<dbReference type="SMART" id="SM01142">
    <property type="entry name" value="DSHCT"/>
    <property type="match status" value="1"/>
</dbReference>
<dbReference type="GO" id="GO:0006401">
    <property type="term" value="P:RNA catabolic process"/>
    <property type="evidence" value="ECO:0007669"/>
    <property type="project" value="InterPro"/>
</dbReference>
<dbReference type="PANTHER" id="PTHR12131">
    <property type="entry name" value="ATP-DEPENDENT RNA AND DNA HELICASE"/>
    <property type="match status" value="1"/>
</dbReference>
<name>C1DZ46_MICCC</name>
<dbReference type="Gene3D" id="3.40.50.300">
    <property type="entry name" value="P-loop containing nucleotide triphosphate hydrolases"/>
    <property type="match status" value="2"/>
</dbReference>
<evidence type="ECO:0000259" key="8">
    <source>
        <dbReference type="PROSITE" id="PS51192"/>
    </source>
</evidence>
<feature type="domain" description="Helicase C-terminal" evidence="9">
    <location>
        <begin position="360"/>
        <end position="563"/>
    </location>
</feature>
<reference evidence="10 11" key="1">
    <citation type="journal article" date="2009" name="Science">
        <title>Green evolution and dynamic adaptations revealed by genomes of the marine picoeukaryotes Micromonas.</title>
        <authorList>
            <person name="Worden A.Z."/>
            <person name="Lee J.H."/>
            <person name="Mock T."/>
            <person name="Rouze P."/>
            <person name="Simmons M.P."/>
            <person name="Aerts A.L."/>
            <person name="Allen A.E."/>
            <person name="Cuvelier M.L."/>
            <person name="Derelle E."/>
            <person name="Everett M.V."/>
            <person name="Foulon E."/>
            <person name="Grimwood J."/>
            <person name="Gundlach H."/>
            <person name="Henrissat B."/>
            <person name="Napoli C."/>
            <person name="McDonald S.M."/>
            <person name="Parker M.S."/>
            <person name="Rombauts S."/>
            <person name="Salamov A."/>
            <person name="Von Dassow P."/>
            <person name="Badger J.H."/>
            <person name="Coutinho P.M."/>
            <person name="Demir E."/>
            <person name="Dubchak I."/>
            <person name="Gentemann C."/>
            <person name="Eikrem W."/>
            <person name="Gready J.E."/>
            <person name="John U."/>
            <person name="Lanier W."/>
            <person name="Lindquist E.A."/>
            <person name="Lucas S."/>
            <person name="Mayer K.F."/>
            <person name="Moreau H."/>
            <person name="Not F."/>
            <person name="Otillar R."/>
            <person name="Panaud O."/>
            <person name="Pangilinan J."/>
            <person name="Paulsen I."/>
            <person name="Piegu B."/>
            <person name="Poliakov A."/>
            <person name="Robbens S."/>
            <person name="Schmutz J."/>
            <person name="Toulza E."/>
            <person name="Wyss T."/>
            <person name="Zelensky A."/>
            <person name="Zhou K."/>
            <person name="Armbrust E.V."/>
            <person name="Bhattacharya D."/>
            <person name="Goodenough U.W."/>
            <person name="Van de Peer Y."/>
            <person name="Grigoriev I.V."/>
        </authorList>
    </citation>
    <scope>NUCLEOTIDE SEQUENCE [LARGE SCALE GENOMIC DNA]</scope>
    <source>
        <strain evidence="11">RCC299 / NOUM17</strain>
    </source>
</reference>
<dbReference type="SMART" id="SM00487">
    <property type="entry name" value="DEXDc"/>
    <property type="match status" value="1"/>
</dbReference>
<dbReference type="Pfam" id="PF00270">
    <property type="entry name" value="DEAD"/>
    <property type="match status" value="1"/>
</dbReference>
<dbReference type="RefSeq" id="XP_002500286.1">
    <property type="nucleotide sequence ID" value="XM_002500240.1"/>
</dbReference>
<dbReference type="OrthoDB" id="64767at2759"/>
<dbReference type="GO" id="GO:0003724">
    <property type="term" value="F:RNA helicase activity"/>
    <property type="evidence" value="ECO:0007669"/>
    <property type="project" value="InterPro"/>
</dbReference>
<dbReference type="eggNOG" id="KOG0948">
    <property type="taxonomic scope" value="Eukaryota"/>
</dbReference>
<gene>
    <name evidence="10" type="ORF">MICPUN_78446</name>
</gene>
<sequence>MSGTKRGELVPNVGDLGAALLPHAKRSKTDGDASAAVAVDPHAAAAGAAFFDEEVDKVEALLKSGTKIELEEAKNDIEAVLAAGGTRIPPAHAAAHGCLHDVVRPPGWAPDPNARVYDEKNPAKVYPFRLDTFQQKSVEVMEQGESVMVAAHTSAGKTVVAEYAIAMALRDGQRVVYTSPLKALSNQKFRELKDEFGDVGLMTGDTVINETASCLVMTTEVLRSMLYRGGEVMREVGWVIFDEIHYMRDFERGVVWEETVHFLPDAVRYVFLSATIPNAKEFAEWIVKTHSHPCHLVYTDYRPTPLEHYIFPKGGDGIYLSFDRDNKFRQDNFLKAINAIAPASDGGDGKGKGEEMKHLEVYKIVKMIADKNYDPCIVFTFDKKMIEEQAKALDRLDLNSDTEKSMIDAIFEASIAQLSPEDQNLPQVVKILPMVKRGIGFHHSGLLPVLKEVIEILFQEGLIKVLIATETMSTGLNMPCRSVVFTAPRKYDGAEFGYRWISSGEYVQMSGRAGRRGLDDRGLVVLMMDERMDPQIAKGMLHGRSDPLNSAFRLHYPMLLNLMRMEGGEECERLIKRSFKQFQTDRDIPKLELKCAQLAAARDAVVVPDEAKVEEYVNLRDTLSVLRGERRGWLNHPDNALQFLQVGRCVKHERDGAEYLVDVVLNIEEQPHDARRPRKGNLGRFRVRPMNWDGKAPLEGEEDEWTGASRDLEPRVVQVPLSQVDSLSSVRIYTPKELVSIESRMRVQRAMNEVVKRFPDGVPMLDPESDMKIDQDNFRKLKRRIEALEAMTTRHPLHGSPDLEDKVKLFARRRELGLRHKVAKRALKAAQGMIHKDDLRYMQRVLRRLNHTNEDGVVAMKGQVACEITSADALVTTELVFDGLFKELSLEMCVAVVAALTERVGTAGKDPKDIKMSEECKDAYERVRIAAQSVGKQMSECKVLDTSVNDFMNSFRPEMMELCREWAKGTKFETCMKVAPRGMYEGSVVRSIRRINEVLWQLKGAMAIIGDTGLRDKFEECQNLVKRDIVFADSLFL</sequence>
<dbReference type="Gene3D" id="2.40.30.300">
    <property type="match status" value="1"/>
</dbReference>
<keyword evidence="3" id="KW-0378">Hydrolase</keyword>
<dbReference type="CDD" id="cd18795">
    <property type="entry name" value="SF2_C_Ski2"/>
    <property type="match status" value="1"/>
</dbReference>
<dbReference type="InterPro" id="IPR048392">
    <property type="entry name" value="MTR4-like_stalk"/>
</dbReference>
<evidence type="ECO:0000256" key="1">
    <source>
        <dbReference type="ARBA" id="ARBA00004123"/>
    </source>
</evidence>
<keyword evidence="5" id="KW-0067">ATP-binding</keyword>
<keyword evidence="4" id="KW-0347">Helicase</keyword>
<comment type="similarity">
    <text evidence="7">Belongs to the DExH box helicase family. SKI2 subfamily.</text>
</comment>
<dbReference type="PIRSF" id="PIRSF005198">
    <property type="entry name" value="Antiviral_helicase_SKI2"/>
    <property type="match status" value="1"/>
</dbReference>
<dbReference type="InterPro" id="IPR027417">
    <property type="entry name" value="P-loop_NTPase"/>
</dbReference>
<dbReference type="GeneID" id="8240988"/>
<evidence type="ECO:0000256" key="3">
    <source>
        <dbReference type="ARBA" id="ARBA00022801"/>
    </source>
</evidence>
<keyword evidence="6" id="KW-0539">Nucleus</keyword>
<evidence type="ECO:0000313" key="10">
    <source>
        <dbReference type="EMBL" id="ACO61544.1"/>
    </source>
</evidence>